<dbReference type="Gene3D" id="3.40.50.1000">
    <property type="entry name" value="HAD superfamily/HAD-like"/>
    <property type="match status" value="2"/>
</dbReference>
<feature type="transmembrane region" description="Helical" evidence="13">
    <location>
        <begin position="1461"/>
        <end position="1479"/>
    </location>
</feature>
<dbReference type="SFLD" id="SFLDG00002">
    <property type="entry name" value="C1.7:_P-type_atpase_like"/>
    <property type="match status" value="1"/>
</dbReference>
<dbReference type="SUPFAM" id="SSF56784">
    <property type="entry name" value="HAD-like"/>
    <property type="match status" value="1"/>
</dbReference>
<dbReference type="PROSITE" id="PS00154">
    <property type="entry name" value="ATPASE_E1_E2"/>
    <property type="match status" value="1"/>
</dbReference>
<dbReference type="Proteomes" id="UP001589619">
    <property type="component" value="Unassembled WGS sequence"/>
</dbReference>
<feature type="transmembrane region" description="Helical" evidence="13">
    <location>
        <begin position="945"/>
        <end position="962"/>
    </location>
</feature>
<dbReference type="InterPro" id="IPR023299">
    <property type="entry name" value="ATPase_P-typ_cyto_dom_N"/>
</dbReference>
<dbReference type="Pfam" id="PF13246">
    <property type="entry name" value="Cation_ATPase"/>
    <property type="match status" value="1"/>
</dbReference>
<organism evidence="15 16">
    <name type="scientific">Paenibacillus hodogayensis</name>
    <dbReference type="NCBI Taxonomy" id="279208"/>
    <lineage>
        <taxon>Bacteria</taxon>
        <taxon>Bacillati</taxon>
        <taxon>Bacillota</taxon>
        <taxon>Bacilli</taxon>
        <taxon>Bacillales</taxon>
        <taxon>Paenibacillaceae</taxon>
        <taxon>Paenibacillus</taxon>
    </lineage>
</organism>
<keyword evidence="16" id="KW-1185">Reference proteome</keyword>
<evidence type="ECO:0000256" key="13">
    <source>
        <dbReference type="SAM" id="Phobius"/>
    </source>
</evidence>
<feature type="transmembrane region" description="Helical" evidence="13">
    <location>
        <begin position="1500"/>
        <end position="1520"/>
    </location>
</feature>
<dbReference type="SUPFAM" id="SSF81665">
    <property type="entry name" value="Calcium ATPase, transmembrane domain M"/>
    <property type="match status" value="1"/>
</dbReference>
<dbReference type="Gene3D" id="2.70.150.10">
    <property type="entry name" value="Calcium-transporting ATPase, cytoplasmic transduction domain A"/>
    <property type="match status" value="1"/>
</dbReference>
<comment type="subcellular location">
    <subcellularLocation>
        <location evidence="1">Membrane</location>
        <topology evidence="1">Multi-pass membrane protein</topology>
    </subcellularLocation>
</comment>
<proteinExistence type="inferred from homology"/>
<dbReference type="SUPFAM" id="SSF81653">
    <property type="entry name" value="Calcium ATPase, transduction domain A"/>
    <property type="match status" value="1"/>
</dbReference>
<dbReference type="InterPro" id="IPR036412">
    <property type="entry name" value="HAD-like_sf"/>
</dbReference>
<dbReference type="PRINTS" id="PR00120">
    <property type="entry name" value="HATPASE"/>
</dbReference>
<accession>A0ABV5W2T6</accession>
<dbReference type="NCBIfam" id="TIGR01494">
    <property type="entry name" value="ATPase_P-type"/>
    <property type="match status" value="2"/>
</dbReference>
<evidence type="ECO:0000256" key="5">
    <source>
        <dbReference type="ARBA" id="ARBA00022692"/>
    </source>
</evidence>
<reference evidence="15 16" key="1">
    <citation type="submission" date="2024-09" db="EMBL/GenBank/DDBJ databases">
        <authorList>
            <person name="Sun Q."/>
            <person name="Mori K."/>
        </authorList>
    </citation>
    <scope>NUCLEOTIDE SEQUENCE [LARGE SCALE GENOMIC DNA]</scope>
    <source>
        <strain evidence="15 16">JCM 12520</strain>
    </source>
</reference>
<dbReference type="Pfam" id="PF00122">
    <property type="entry name" value="E1-E2_ATPase"/>
    <property type="match status" value="1"/>
</dbReference>
<dbReference type="InterPro" id="IPR018303">
    <property type="entry name" value="ATPase_P-typ_P_site"/>
</dbReference>
<dbReference type="InterPro" id="IPR004014">
    <property type="entry name" value="ATPase_P-typ_cation-transptr_N"/>
</dbReference>
<evidence type="ECO:0000256" key="1">
    <source>
        <dbReference type="ARBA" id="ARBA00004141"/>
    </source>
</evidence>
<dbReference type="InterPro" id="IPR008250">
    <property type="entry name" value="ATPase_P-typ_transduc_dom_A_sf"/>
</dbReference>
<evidence type="ECO:0000256" key="6">
    <source>
        <dbReference type="ARBA" id="ARBA00022741"/>
    </source>
</evidence>
<evidence type="ECO:0000256" key="2">
    <source>
        <dbReference type="ARBA" id="ARBA00005675"/>
    </source>
</evidence>
<keyword evidence="11 13" id="KW-0472">Membrane</keyword>
<dbReference type="InterPro" id="IPR006068">
    <property type="entry name" value="ATPase_P-typ_cation-transptr_C"/>
</dbReference>
<evidence type="ECO:0000256" key="12">
    <source>
        <dbReference type="SAM" id="MobiDB-lite"/>
    </source>
</evidence>
<keyword evidence="6" id="KW-0547">Nucleotide-binding</keyword>
<name>A0ABV5W2T6_9BACL</name>
<evidence type="ECO:0000256" key="10">
    <source>
        <dbReference type="ARBA" id="ARBA00023065"/>
    </source>
</evidence>
<dbReference type="InterPro" id="IPR023214">
    <property type="entry name" value="HAD_sf"/>
</dbReference>
<evidence type="ECO:0000256" key="9">
    <source>
        <dbReference type="ARBA" id="ARBA00022989"/>
    </source>
</evidence>
<dbReference type="InterPro" id="IPR001757">
    <property type="entry name" value="P_typ_ATPase"/>
</dbReference>
<feature type="transmembrane region" description="Helical" evidence="13">
    <location>
        <begin position="1393"/>
        <end position="1415"/>
    </location>
</feature>
<dbReference type="InterPro" id="IPR023298">
    <property type="entry name" value="ATPase_P-typ_TM_dom_sf"/>
</dbReference>
<dbReference type="SMART" id="SM00831">
    <property type="entry name" value="Cation_ATPase_N"/>
    <property type="match status" value="1"/>
</dbReference>
<keyword evidence="8" id="KW-1278">Translocase</keyword>
<keyword evidence="5 13" id="KW-0812">Transmembrane</keyword>
<feature type="transmembrane region" description="Helical" evidence="13">
    <location>
        <begin position="1436"/>
        <end position="1455"/>
    </location>
</feature>
<dbReference type="Gene3D" id="1.20.1110.10">
    <property type="entry name" value="Calcium-transporting ATPase, transmembrane domain"/>
    <property type="match status" value="1"/>
</dbReference>
<comment type="similarity">
    <text evidence="2">Belongs to the cation transport ATPase (P-type) (TC 3.A.3) family. Type IIA subfamily.</text>
</comment>
<feature type="transmembrane region" description="Helical" evidence="13">
    <location>
        <begin position="905"/>
        <end position="925"/>
    </location>
</feature>
<dbReference type="RefSeq" id="WP_344909908.1">
    <property type="nucleotide sequence ID" value="NZ_BAAAYO010000008.1"/>
</dbReference>
<evidence type="ECO:0000259" key="14">
    <source>
        <dbReference type="SMART" id="SM00831"/>
    </source>
</evidence>
<keyword evidence="3" id="KW-0813">Transport</keyword>
<protein>
    <submittedName>
        <fullName evidence="15">HAD-IC family P-type ATPase</fullName>
    </submittedName>
</protein>
<dbReference type="EMBL" id="JBHMAG010000016">
    <property type="protein sequence ID" value="MFB9754893.1"/>
    <property type="molecule type" value="Genomic_DNA"/>
</dbReference>
<keyword evidence="7" id="KW-0067">ATP-binding</keyword>
<comment type="caution">
    <text evidence="15">The sequence shown here is derived from an EMBL/GenBank/DDBJ whole genome shotgun (WGS) entry which is preliminary data.</text>
</comment>
<dbReference type="Gene3D" id="3.40.1110.10">
    <property type="entry name" value="Calcium-transporting ATPase, cytoplasmic domain N"/>
    <property type="match status" value="2"/>
</dbReference>
<dbReference type="SFLD" id="SFLDF00027">
    <property type="entry name" value="p-type_atpase"/>
    <property type="match status" value="1"/>
</dbReference>
<dbReference type="PANTHER" id="PTHR43294">
    <property type="entry name" value="SODIUM/POTASSIUM-TRANSPORTING ATPASE SUBUNIT ALPHA"/>
    <property type="match status" value="1"/>
</dbReference>
<dbReference type="Pfam" id="PF00689">
    <property type="entry name" value="Cation_ATPase_C"/>
    <property type="match status" value="1"/>
</dbReference>
<evidence type="ECO:0000313" key="15">
    <source>
        <dbReference type="EMBL" id="MFB9754893.1"/>
    </source>
</evidence>
<dbReference type="SFLD" id="SFLDS00003">
    <property type="entry name" value="Haloacid_Dehalogenase"/>
    <property type="match status" value="1"/>
</dbReference>
<evidence type="ECO:0000256" key="8">
    <source>
        <dbReference type="ARBA" id="ARBA00022967"/>
    </source>
</evidence>
<gene>
    <name evidence="15" type="ORF">ACFFNY_25245</name>
</gene>
<dbReference type="SUPFAM" id="SSF81660">
    <property type="entry name" value="Metal cation-transporting ATPase, ATP-binding domain N"/>
    <property type="match status" value="2"/>
</dbReference>
<feature type="transmembrane region" description="Helical" evidence="13">
    <location>
        <begin position="723"/>
        <end position="750"/>
    </location>
</feature>
<feature type="transmembrane region" description="Helical" evidence="13">
    <location>
        <begin position="1532"/>
        <end position="1553"/>
    </location>
</feature>
<dbReference type="InterPro" id="IPR050510">
    <property type="entry name" value="Cation_transp_ATPase_P-type"/>
</dbReference>
<dbReference type="InterPro" id="IPR059000">
    <property type="entry name" value="ATPase_P-type_domA"/>
</dbReference>
<keyword evidence="9 13" id="KW-1133">Transmembrane helix</keyword>
<evidence type="ECO:0000256" key="7">
    <source>
        <dbReference type="ARBA" id="ARBA00022840"/>
    </source>
</evidence>
<evidence type="ECO:0000256" key="4">
    <source>
        <dbReference type="ARBA" id="ARBA00022553"/>
    </source>
</evidence>
<evidence type="ECO:0000256" key="3">
    <source>
        <dbReference type="ARBA" id="ARBA00022448"/>
    </source>
</evidence>
<sequence length="1576" mass="169410">MSAIASTDRFLRLLPGRIRIEVYGLRGNKQAAHTLVQFFASVAGVQKAESCTVTGRMLLVYEKTRISPDDVLRMLLTVERQFAENRVSAADEAEKEQDTDRKILSEATIARTEAAPTSECDNPEPGGEAVPAGVLSDEIAEAVRTIPHGAGPPLVPKANVPLPLALAMGGLVALGVKQLLFGKSSIARSPLPFYLSGAIAVVTGYPFLKRGIGQLGRDQRINADLILGTGALALALIRENLVVLAGISILQYVNWKRSRLGVGGQPIPLSPEIRDYSEKAGKLGVAAAAATWALTRDPLRGIAVLLAANPRPAMLPAECAWKQAEAELQENGDGMANNGSLPRLARTRTLLLEDTSLLVGTLSGETGCSSRDNDPDKMFCAVASIMEKADHPWKDAIRQKAKHTCRTLRTAFHVAEEEGGLKGTVHNEVYMVGTKAYCQRAGIDTESYYLEAKRLQKQGLDVLYVAKQTNQGTVCQGLLYREQRVSPEARQLLQQLTEQGFTVAPMQDGAGMGIAEMSSFGMSGEWLSAQEGEIVERIAFLHQQGEDVLVLVGPEPNGRSRYLEEAGAPLIAFDRLDSFLVASSGARKMESAVHQHLEITKKWNVAGSVLAFLGVLSAPIVNLAADALSLVFMSRSQRMVQTAFAGHPGGAGGEVAATAEALNWHAAPWENVRHAFEVNERFGLMPDQVKSAQDRYGANQLERKKTIPWLVSYAGQFKEFTTLILLATAALAFFTGGVFDGAAMTAVLLANAAIGTHQERKAEQVLEGLSQFQPPETTVMRNGRQERLSAAALVPGDVVMLEAGDRVPADLRIMNAWNLEVNEAALTGESVPVAKNDGTVAEDCPLSERNNMLYMGTDVSRGKALAFVVQTGMNTEIGHLMTLLKQNEKEVTPLQEKVTSISKKFIKWALIAGGLVFVAGISRGIPFRQMITTSITLAASAIPEGLPVTITIALSAGIFRMAKKRVLVRKLSALETLGRTTVICTDKTGTLTKNEMTVKEIASVDCRWSVTGNGYEPVGSIDPVGPDDGVAHVPHQLENAPLGLQPELGRLMQIALLCNNSKLLQQDDGWTVRGDPTEGALLSMAAKAGLEPDHMVQWHRCEEIPFDSSTAKMSVVCKDTEAGQQCYLFSKGAVETILRHCVSYQSNGEVLPLTDEIRNRIIGQNEKLAADALRVLGFSYHPLDGSPDRSPGAEHDEMIYIGMVGMIDPPKPDLEKSIREAFEIGVRPVMITGDHAITAIAIAKQIGIFDDSSRALSGHELDLLTDDELDAEVERVSIFARVTPEHKLRIVKALQRRGHIVAMTGDGVNDTPAIKQANVGVAMGKTGTEVTKETADIVLQEDDFSSIVEGVLEGRTIIGNIRKALGCLLTGNLAEILVTSAAVMAGLPIPLVPIQILLMNLLTDALPAMVLAVNPGNKTKEKKRVDIVDKQLYQKVVTRGVLLGVGSLGLFAFTLASGAPIQVAQSVAFATLVAGQLMQTFAWRREGSQESVSDLGKDRFMLGALGVSWLALLTTLYVPPVARLFHTAPLSLGHWAMVLAVASSISFVSKPIIAYLSGKDRPAHAAPAAVPSYAAA</sequence>
<evidence type="ECO:0000313" key="16">
    <source>
        <dbReference type="Proteomes" id="UP001589619"/>
    </source>
</evidence>
<evidence type="ECO:0000256" key="11">
    <source>
        <dbReference type="ARBA" id="ARBA00023136"/>
    </source>
</evidence>
<keyword evidence="10" id="KW-0406">Ion transport</keyword>
<keyword evidence="4" id="KW-0597">Phosphoprotein</keyword>
<feature type="domain" description="Cation-transporting P-type ATPase N-terminal" evidence="14">
    <location>
        <begin position="663"/>
        <end position="737"/>
    </location>
</feature>
<dbReference type="PRINTS" id="PR00119">
    <property type="entry name" value="CATATPASE"/>
</dbReference>
<dbReference type="InterPro" id="IPR044492">
    <property type="entry name" value="P_typ_ATPase_HD_dom"/>
</dbReference>
<feature type="region of interest" description="Disordered" evidence="12">
    <location>
        <begin position="88"/>
        <end position="128"/>
    </location>
</feature>
<feature type="transmembrane region" description="Helical" evidence="13">
    <location>
        <begin position="1365"/>
        <end position="1387"/>
    </location>
</feature>
<dbReference type="Pfam" id="PF00690">
    <property type="entry name" value="Cation_ATPase_N"/>
    <property type="match status" value="1"/>
</dbReference>
<dbReference type="PANTHER" id="PTHR43294:SF20">
    <property type="entry name" value="P-TYPE ATPASE"/>
    <property type="match status" value="1"/>
</dbReference>